<dbReference type="Gene3D" id="3.30.1360.120">
    <property type="entry name" value="Probable tRNA modification gtpase trme, domain 1"/>
    <property type="match status" value="1"/>
</dbReference>
<reference evidence="2" key="1">
    <citation type="submission" date="2020-05" db="EMBL/GenBank/DDBJ databases">
        <authorList>
            <person name="Chiriac C."/>
            <person name="Salcher M."/>
            <person name="Ghai R."/>
            <person name="Kavagutti S V."/>
        </authorList>
    </citation>
    <scope>NUCLEOTIDE SEQUENCE</scope>
</reference>
<feature type="domain" description="Aminomethyltransferase C-terminal" evidence="1">
    <location>
        <begin position="12"/>
        <end position="64"/>
    </location>
</feature>
<dbReference type="InterPro" id="IPR027266">
    <property type="entry name" value="TrmE/GcvT-like"/>
</dbReference>
<dbReference type="SUPFAM" id="SSF101790">
    <property type="entry name" value="Aminomethyltransferase beta-barrel domain"/>
    <property type="match status" value="1"/>
</dbReference>
<dbReference type="Pfam" id="PF08669">
    <property type="entry name" value="GCV_T_C"/>
    <property type="match status" value="1"/>
</dbReference>
<dbReference type="InterPro" id="IPR013977">
    <property type="entry name" value="GcvT_C"/>
</dbReference>
<accession>A0A6J6PW84</accession>
<dbReference type="EMBL" id="CAEZZQ010000110">
    <property type="protein sequence ID" value="CAB4783806.1"/>
    <property type="molecule type" value="Genomic_DNA"/>
</dbReference>
<dbReference type="AlphaFoldDB" id="A0A6J6PW84"/>
<dbReference type="InterPro" id="IPR029043">
    <property type="entry name" value="GcvT/YgfZ_C"/>
</dbReference>
<dbReference type="EMBL" id="CAEZXW010000030">
    <property type="protein sequence ID" value="CAB4701383.1"/>
    <property type="molecule type" value="Genomic_DNA"/>
</dbReference>
<evidence type="ECO:0000313" key="2">
    <source>
        <dbReference type="EMBL" id="CAB4701383.1"/>
    </source>
</evidence>
<protein>
    <submittedName>
        <fullName evidence="2">Unannotated protein</fullName>
    </submittedName>
</protein>
<gene>
    <name evidence="2" type="ORF">UFOPK2593_00647</name>
    <name evidence="3" type="ORF">UFOPK2894_01375</name>
</gene>
<name>A0A6J6PW84_9ZZZZ</name>
<proteinExistence type="predicted"/>
<sequence>MARTFNLGKPPRRLVQLHLDGSVVSLPPHCTPVMYQDKQVGFIGSSALHHELGPIALAVIKRNIPEDALLLAGDIPAAQELKLS</sequence>
<evidence type="ECO:0000313" key="3">
    <source>
        <dbReference type="EMBL" id="CAB4783806.1"/>
    </source>
</evidence>
<organism evidence="2">
    <name type="scientific">freshwater metagenome</name>
    <dbReference type="NCBI Taxonomy" id="449393"/>
    <lineage>
        <taxon>unclassified sequences</taxon>
        <taxon>metagenomes</taxon>
        <taxon>ecological metagenomes</taxon>
    </lineage>
</organism>
<evidence type="ECO:0000259" key="1">
    <source>
        <dbReference type="Pfam" id="PF08669"/>
    </source>
</evidence>